<dbReference type="Pfam" id="PF01812">
    <property type="entry name" value="5-FTHF_cyc-lig"/>
    <property type="match status" value="1"/>
</dbReference>
<dbReference type="HOGENOM" id="CLU_066245_0_1_5"/>
<name>Q2RVG0_RHORT</name>
<keyword evidence="2 4" id="KW-0547">Nucleotide-binding</keyword>
<dbReference type="PhylomeDB" id="Q2RVG0"/>
<reference evidence="6 7" key="1">
    <citation type="journal article" date="2011" name="Stand. Genomic Sci.">
        <title>Complete genome sequence of Rhodospirillum rubrum type strain (S1).</title>
        <authorList>
            <person name="Munk A.C."/>
            <person name="Copeland A."/>
            <person name="Lucas S."/>
            <person name="Lapidus A."/>
            <person name="Del Rio T.G."/>
            <person name="Barry K."/>
            <person name="Detter J.C."/>
            <person name="Hammon N."/>
            <person name="Israni S."/>
            <person name="Pitluck S."/>
            <person name="Brettin T."/>
            <person name="Bruce D."/>
            <person name="Han C."/>
            <person name="Tapia R."/>
            <person name="Gilna P."/>
            <person name="Schmutz J."/>
            <person name="Larimer F."/>
            <person name="Land M."/>
            <person name="Kyrpides N.C."/>
            <person name="Mavromatis K."/>
            <person name="Richardson P."/>
            <person name="Rohde M."/>
            <person name="Goker M."/>
            <person name="Klenk H.P."/>
            <person name="Zhang Y."/>
            <person name="Roberts G.P."/>
            <person name="Reslewic S."/>
            <person name="Schwartz D.C."/>
        </authorList>
    </citation>
    <scope>NUCLEOTIDE SEQUENCE [LARGE SCALE GENOMIC DNA]</scope>
    <source>
        <strain evidence="7">ATCC 11170 / ATH 1.1.1 / DSM 467 / LMG 4362 / NCIMB 8255 / S1</strain>
    </source>
</reference>
<dbReference type="GO" id="GO:0035999">
    <property type="term" value="P:tetrahydrofolate interconversion"/>
    <property type="evidence" value="ECO:0007669"/>
    <property type="project" value="TreeGrafter"/>
</dbReference>
<sequence>MVPPTDPFPDSEPEGTDPPSSGGASAPSSPPSFATVKAGLRAQARRTRKGLADAAGAAGDKAPGAPLSRATPAGAAAFHGAADLLSRLTTPHETIIAGYWPMAGELDPRPLMAALHAHGCRLALPVVVGPASALAFRAWAPGEPVDQGALGTFQPLSLAPLVTPSWLLVPLLAFDDAGHRLGQGGGFYDRTLAGLGAAGSPVVAIGVAYAAQQVEALPVEPHDRPLDGVITEAGVRWFGEWPRPDMERKR</sequence>
<keyword evidence="4" id="KW-0460">Magnesium</keyword>
<dbReference type="eggNOG" id="COG0212">
    <property type="taxonomic scope" value="Bacteria"/>
</dbReference>
<evidence type="ECO:0000256" key="2">
    <source>
        <dbReference type="ARBA" id="ARBA00022741"/>
    </source>
</evidence>
<dbReference type="InterPro" id="IPR024185">
    <property type="entry name" value="FTHF_cligase-like_sf"/>
</dbReference>
<dbReference type="RefSeq" id="WP_011388839.1">
    <property type="nucleotide sequence ID" value="NC_007643.1"/>
</dbReference>
<dbReference type="AlphaFoldDB" id="Q2RVG0"/>
<feature type="region of interest" description="Disordered" evidence="5">
    <location>
        <begin position="1"/>
        <end position="71"/>
    </location>
</feature>
<dbReference type="NCBIfam" id="TIGR02727">
    <property type="entry name" value="MTHFS_bact"/>
    <property type="match status" value="1"/>
</dbReference>
<dbReference type="PATRIC" id="fig|269796.9.peg.1142"/>
<dbReference type="InterPro" id="IPR037171">
    <property type="entry name" value="NagB/RpiA_transferase-like"/>
</dbReference>
<evidence type="ECO:0000313" key="6">
    <source>
        <dbReference type="EMBL" id="ABC21885.1"/>
    </source>
</evidence>
<evidence type="ECO:0000256" key="3">
    <source>
        <dbReference type="ARBA" id="ARBA00022840"/>
    </source>
</evidence>
<keyword evidence="7" id="KW-1185">Reference proteome</keyword>
<dbReference type="InterPro" id="IPR002698">
    <property type="entry name" value="FTHF_cligase"/>
</dbReference>
<evidence type="ECO:0000256" key="1">
    <source>
        <dbReference type="ARBA" id="ARBA00010638"/>
    </source>
</evidence>
<feature type="compositionally biased region" description="Low complexity" evidence="5">
    <location>
        <begin position="18"/>
        <end position="27"/>
    </location>
</feature>
<comment type="cofactor">
    <cofactor evidence="4">
        <name>Mg(2+)</name>
        <dbReference type="ChEBI" id="CHEBI:18420"/>
    </cofactor>
</comment>
<dbReference type="EC" id="6.3.3.2" evidence="4"/>
<evidence type="ECO:0000256" key="4">
    <source>
        <dbReference type="RuleBase" id="RU361279"/>
    </source>
</evidence>
<dbReference type="Gene3D" id="3.40.50.10420">
    <property type="entry name" value="NagB/RpiA/CoA transferase-like"/>
    <property type="match status" value="1"/>
</dbReference>
<dbReference type="PANTHER" id="PTHR23407">
    <property type="entry name" value="ATPASE INHIBITOR/5-FORMYLTETRAHYDROFOLATE CYCLO-LIGASE"/>
    <property type="match status" value="1"/>
</dbReference>
<dbReference type="GO" id="GO:0030272">
    <property type="term" value="F:5-formyltetrahydrofolate cyclo-ligase activity"/>
    <property type="evidence" value="ECO:0007669"/>
    <property type="project" value="UniProtKB-EC"/>
</dbReference>
<organism evidence="6 7">
    <name type="scientific">Rhodospirillum rubrum (strain ATCC 11170 / ATH 1.1.1 / DSM 467 / LMG 4362 / NCIMB 8255 / S1)</name>
    <dbReference type="NCBI Taxonomy" id="269796"/>
    <lineage>
        <taxon>Bacteria</taxon>
        <taxon>Pseudomonadati</taxon>
        <taxon>Pseudomonadota</taxon>
        <taxon>Alphaproteobacteria</taxon>
        <taxon>Rhodospirillales</taxon>
        <taxon>Rhodospirillaceae</taxon>
        <taxon>Rhodospirillum</taxon>
    </lineage>
</organism>
<dbReference type="EnsemblBacteria" id="ABC21885">
    <property type="protein sequence ID" value="ABC21885"/>
    <property type="gene ID" value="Rru_A1084"/>
</dbReference>
<dbReference type="Proteomes" id="UP000001929">
    <property type="component" value="Chromosome"/>
</dbReference>
<dbReference type="SUPFAM" id="SSF100950">
    <property type="entry name" value="NagB/RpiA/CoA transferase-like"/>
    <property type="match status" value="1"/>
</dbReference>
<gene>
    <name evidence="6" type="ordered locus">Rru_A1084</name>
</gene>
<keyword evidence="4" id="KW-0479">Metal-binding</keyword>
<dbReference type="GO" id="GO:0005524">
    <property type="term" value="F:ATP binding"/>
    <property type="evidence" value="ECO:0007669"/>
    <property type="project" value="UniProtKB-KW"/>
</dbReference>
<keyword evidence="3 4" id="KW-0067">ATP-binding</keyword>
<dbReference type="KEGG" id="rru:Rru_A1084"/>
<protein>
    <recommendedName>
        <fullName evidence="4">5-formyltetrahydrofolate cyclo-ligase</fullName>
        <ecNumber evidence="4">6.3.3.2</ecNumber>
    </recommendedName>
</protein>
<evidence type="ECO:0000256" key="5">
    <source>
        <dbReference type="SAM" id="MobiDB-lite"/>
    </source>
</evidence>
<dbReference type="STRING" id="269796.Rru_A1084"/>
<dbReference type="PANTHER" id="PTHR23407:SF1">
    <property type="entry name" value="5-FORMYLTETRAHYDROFOLATE CYCLO-LIGASE"/>
    <property type="match status" value="1"/>
</dbReference>
<dbReference type="GO" id="GO:0046872">
    <property type="term" value="F:metal ion binding"/>
    <property type="evidence" value="ECO:0007669"/>
    <property type="project" value="UniProtKB-KW"/>
</dbReference>
<comment type="similarity">
    <text evidence="1 4">Belongs to the 5-formyltetrahydrofolate cyclo-ligase family.</text>
</comment>
<dbReference type="GO" id="GO:0009396">
    <property type="term" value="P:folic acid-containing compound biosynthetic process"/>
    <property type="evidence" value="ECO:0007669"/>
    <property type="project" value="TreeGrafter"/>
</dbReference>
<dbReference type="EMBL" id="CP000230">
    <property type="protein sequence ID" value="ABC21885.1"/>
    <property type="molecule type" value="Genomic_DNA"/>
</dbReference>
<evidence type="ECO:0000313" key="7">
    <source>
        <dbReference type="Proteomes" id="UP000001929"/>
    </source>
</evidence>
<proteinExistence type="inferred from homology"/>
<accession>Q2RVG0</accession>
<comment type="catalytic activity">
    <reaction evidence="4">
        <text>(6S)-5-formyl-5,6,7,8-tetrahydrofolate + ATP = (6R)-5,10-methenyltetrahydrofolate + ADP + phosphate</text>
        <dbReference type="Rhea" id="RHEA:10488"/>
        <dbReference type="ChEBI" id="CHEBI:30616"/>
        <dbReference type="ChEBI" id="CHEBI:43474"/>
        <dbReference type="ChEBI" id="CHEBI:57455"/>
        <dbReference type="ChEBI" id="CHEBI:57457"/>
        <dbReference type="ChEBI" id="CHEBI:456216"/>
        <dbReference type="EC" id="6.3.3.2"/>
    </reaction>
</comment>
<feature type="compositionally biased region" description="Low complexity" evidence="5">
    <location>
        <begin position="52"/>
        <end position="71"/>
    </location>
</feature>